<dbReference type="RefSeq" id="WP_125593018.1">
    <property type="nucleotide sequence ID" value="NZ_JBHSSN010000015.1"/>
</dbReference>
<comment type="caution">
    <text evidence="2">The sequence shown here is derived from an EMBL/GenBank/DDBJ whole genome shotgun (WGS) entry which is preliminary data.</text>
</comment>
<organism evidence="2 3">
    <name type="scientific">Companilactobacillus baiquanensis</name>
    <dbReference type="NCBI Taxonomy" id="2486005"/>
    <lineage>
        <taxon>Bacteria</taxon>
        <taxon>Bacillati</taxon>
        <taxon>Bacillota</taxon>
        <taxon>Bacilli</taxon>
        <taxon>Lactobacillales</taxon>
        <taxon>Lactobacillaceae</taxon>
        <taxon>Companilactobacillus</taxon>
    </lineage>
</organism>
<keyword evidence="3" id="KW-1185">Reference proteome</keyword>
<dbReference type="Pfam" id="PF06114">
    <property type="entry name" value="Peptidase_M78"/>
    <property type="match status" value="1"/>
</dbReference>
<reference evidence="3" key="1">
    <citation type="journal article" date="2019" name="Int. J. Syst. Evol. Microbiol.">
        <title>The Global Catalogue of Microorganisms (GCM) 10K type strain sequencing project: providing services to taxonomists for standard genome sequencing and annotation.</title>
        <authorList>
            <consortium name="The Broad Institute Genomics Platform"/>
            <consortium name="The Broad Institute Genome Sequencing Center for Infectious Disease"/>
            <person name="Wu L."/>
            <person name="Ma J."/>
        </authorList>
    </citation>
    <scope>NUCLEOTIDE SEQUENCE [LARGE SCALE GENOMIC DNA]</scope>
    <source>
        <strain evidence="3">CCM 8895</strain>
    </source>
</reference>
<name>A0ABW1UZT0_9LACO</name>
<sequence>MNRLEYLMSKYSELKFVYTGRMADFQGATIYNDHVYINENRSYQQNLQDVAEEIGHYETTVGDISGQDGLNERRQELQARRYGYMLLVDLDSLIACYKNEIKTPWELADFFECSVSYIWKAIDAYRLKYGEKFDYKGYCFNLNGGFNMKKIR</sequence>
<evidence type="ECO:0000313" key="3">
    <source>
        <dbReference type="Proteomes" id="UP001596186"/>
    </source>
</evidence>
<feature type="domain" description="IrrE N-terminal-like" evidence="1">
    <location>
        <begin position="28"/>
        <end position="116"/>
    </location>
</feature>
<dbReference type="Proteomes" id="UP001596186">
    <property type="component" value="Unassembled WGS sequence"/>
</dbReference>
<evidence type="ECO:0000259" key="1">
    <source>
        <dbReference type="Pfam" id="PF06114"/>
    </source>
</evidence>
<proteinExistence type="predicted"/>
<gene>
    <name evidence="2" type="ORF">ACFP1F_09640</name>
</gene>
<protein>
    <submittedName>
        <fullName evidence="2">ImmA/IrrE family metallo-endopeptidase</fullName>
    </submittedName>
</protein>
<accession>A0ABW1UZT0</accession>
<dbReference type="EMBL" id="JBHSSN010000015">
    <property type="protein sequence ID" value="MFC6324000.1"/>
    <property type="molecule type" value="Genomic_DNA"/>
</dbReference>
<dbReference type="InterPro" id="IPR010359">
    <property type="entry name" value="IrrE_HExxH"/>
</dbReference>
<evidence type="ECO:0000313" key="2">
    <source>
        <dbReference type="EMBL" id="MFC6324000.1"/>
    </source>
</evidence>